<reference evidence="2" key="1">
    <citation type="journal article" date="2015" name="Nature">
        <title>Complex archaea that bridge the gap between prokaryotes and eukaryotes.</title>
        <authorList>
            <person name="Spang A."/>
            <person name="Saw J.H."/>
            <person name="Jorgensen S.L."/>
            <person name="Zaremba-Niedzwiedzka K."/>
            <person name="Martijn J."/>
            <person name="Lind A.E."/>
            <person name="van Eijk R."/>
            <person name="Schleper C."/>
            <person name="Guy L."/>
            <person name="Ettema T.J."/>
        </authorList>
    </citation>
    <scope>NUCLEOTIDE SEQUENCE</scope>
</reference>
<evidence type="ECO:0000313" key="2">
    <source>
        <dbReference type="EMBL" id="KKK58838.1"/>
    </source>
</evidence>
<accession>A0A0F8WQA3</accession>
<sequence length="40" mass="4486">MTALRGAIEELKNRAARIAELEEALRKVQPLLRDTVDSHA</sequence>
<gene>
    <name evidence="2" type="ORF">LCGC14_3040350</name>
</gene>
<feature type="coiled-coil region" evidence="1">
    <location>
        <begin position="1"/>
        <end position="28"/>
    </location>
</feature>
<protein>
    <submittedName>
        <fullName evidence="2">Uncharacterized protein</fullName>
    </submittedName>
</protein>
<dbReference type="AlphaFoldDB" id="A0A0F8WQA3"/>
<organism evidence="2">
    <name type="scientific">marine sediment metagenome</name>
    <dbReference type="NCBI Taxonomy" id="412755"/>
    <lineage>
        <taxon>unclassified sequences</taxon>
        <taxon>metagenomes</taxon>
        <taxon>ecological metagenomes</taxon>
    </lineage>
</organism>
<comment type="caution">
    <text evidence="2">The sequence shown here is derived from an EMBL/GenBank/DDBJ whole genome shotgun (WGS) entry which is preliminary data.</text>
</comment>
<dbReference type="EMBL" id="LAZR01063776">
    <property type="protein sequence ID" value="KKK58838.1"/>
    <property type="molecule type" value="Genomic_DNA"/>
</dbReference>
<feature type="non-terminal residue" evidence="2">
    <location>
        <position position="40"/>
    </location>
</feature>
<keyword evidence="1" id="KW-0175">Coiled coil</keyword>
<evidence type="ECO:0000256" key="1">
    <source>
        <dbReference type="SAM" id="Coils"/>
    </source>
</evidence>
<proteinExistence type="predicted"/>
<name>A0A0F8WQA3_9ZZZZ</name>